<evidence type="ECO:0000313" key="1">
    <source>
        <dbReference type="EMBL" id="EYC35506.1"/>
    </source>
</evidence>
<dbReference type="OrthoDB" id="10489398at2759"/>
<accession>A0A016W7E1</accession>
<protein>
    <submittedName>
        <fullName evidence="1">Uncharacterized protein</fullName>
    </submittedName>
</protein>
<dbReference type="Proteomes" id="UP000024635">
    <property type="component" value="Unassembled WGS sequence"/>
</dbReference>
<name>A0A016W7E1_9BILA</name>
<comment type="caution">
    <text evidence="1">The sequence shown here is derived from an EMBL/GenBank/DDBJ whole genome shotgun (WGS) entry which is preliminary data.</text>
</comment>
<keyword evidence="2" id="KW-1185">Reference proteome</keyword>
<organism evidence="1 2">
    <name type="scientific">Ancylostoma ceylanicum</name>
    <dbReference type="NCBI Taxonomy" id="53326"/>
    <lineage>
        <taxon>Eukaryota</taxon>
        <taxon>Metazoa</taxon>
        <taxon>Ecdysozoa</taxon>
        <taxon>Nematoda</taxon>
        <taxon>Chromadorea</taxon>
        <taxon>Rhabditida</taxon>
        <taxon>Rhabditina</taxon>
        <taxon>Rhabditomorpha</taxon>
        <taxon>Strongyloidea</taxon>
        <taxon>Ancylostomatidae</taxon>
        <taxon>Ancylostomatinae</taxon>
        <taxon>Ancylostoma</taxon>
    </lineage>
</organism>
<dbReference type="EMBL" id="JARK01000638">
    <property type="protein sequence ID" value="EYC35506.1"/>
    <property type="molecule type" value="Genomic_DNA"/>
</dbReference>
<dbReference type="AlphaFoldDB" id="A0A016W7E1"/>
<reference evidence="2" key="1">
    <citation type="journal article" date="2015" name="Nat. Genet.">
        <title>The genome and transcriptome of the zoonotic hookworm Ancylostoma ceylanicum identify infection-specific gene families.</title>
        <authorList>
            <person name="Schwarz E.M."/>
            <person name="Hu Y."/>
            <person name="Antoshechkin I."/>
            <person name="Miller M.M."/>
            <person name="Sternberg P.W."/>
            <person name="Aroian R.V."/>
        </authorList>
    </citation>
    <scope>NUCLEOTIDE SEQUENCE</scope>
    <source>
        <strain evidence="2">HY135</strain>
    </source>
</reference>
<proteinExistence type="predicted"/>
<evidence type="ECO:0000313" key="2">
    <source>
        <dbReference type="Proteomes" id="UP000024635"/>
    </source>
</evidence>
<gene>
    <name evidence="1" type="primary">Acey_s1038.g3465</name>
    <name evidence="1" type="ORF">Y032_1038g3465</name>
</gene>
<sequence>MFMYRKLSLGNDHKLQIKVHLYIVCDSESILSEELVSDIPWSSTLCNICSHSLKFFEDEARSLSSKEKENLSVIYHHSSLIHVKSDRGSTTYEGHVSRADLPIVFDYFLYPNQRWAKFSRIPAARTPADATGFAALVNQAALLQQVSGGGINLHASTAFAALFNSVMQVPQQNVLRVIGRVLVILALDVLTEGGSGAVNASAVSGNSPA</sequence>